<sequence>MAIRVSGVGSGGRRPPPVREEPPVDILAAARDKAAMELPPAPLASGELVHSSPLLWFVAHQDQ</sequence>
<dbReference type="AlphaFoldDB" id="N1R419"/>
<name>N1R419_AEGTA</name>
<organism evidence="1">
    <name type="scientific">Aegilops tauschii</name>
    <name type="common">Tausch's goatgrass</name>
    <name type="synonym">Aegilops squarrosa</name>
    <dbReference type="NCBI Taxonomy" id="37682"/>
    <lineage>
        <taxon>Eukaryota</taxon>
        <taxon>Viridiplantae</taxon>
        <taxon>Streptophyta</taxon>
        <taxon>Embryophyta</taxon>
        <taxon>Tracheophyta</taxon>
        <taxon>Spermatophyta</taxon>
        <taxon>Magnoliopsida</taxon>
        <taxon>Liliopsida</taxon>
        <taxon>Poales</taxon>
        <taxon>Poaceae</taxon>
        <taxon>BOP clade</taxon>
        <taxon>Pooideae</taxon>
        <taxon>Triticodae</taxon>
        <taxon>Triticeae</taxon>
        <taxon>Triticinae</taxon>
        <taxon>Aegilops</taxon>
    </lineage>
</organism>
<proteinExistence type="predicted"/>
<protein>
    <submittedName>
        <fullName evidence="1">Uncharacterized protein</fullName>
    </submittedName>
</protein>
<evidence type="ECO:0000313" key="1">
    <source>
        <dbReference type="EnsemblPlants" id="EMT18049"/>
    </source>
</evidence>
<dbReference type="EnsemblPlants" id="EMT18049">
    <property type="protein sequence ID" value="EMT18049"/>
    <property type="gene ID" value="F775_05731"/>
</dbReference>
<reference evidence="1" key="1">
    <citation type="submission" date="2015-06" db="UniProtKB">
        <authorList>
            <consortium name="EnsemblPlants"/>
        </authorList>
    </citation>
    <scope>IDENTIFICATION</scope>
</reference>
<accession>N1R419</accession>